<dbReference type="InterPro" id="IPR036102">
    <property type="entry name" value="OsmC/Ohrsf"/>
</dbReference>
<protein>
    <submittedName>
        <fullName evidence="2">Peroxiredoxin, Ohr subfamily</fullName>
    </submittedName>
</protein>
<sequence length="139" mass="14728">MKTLYVTEVTSTGGRNGHVQSTDGVLDFEVKMPKELGGSGEGYTNPEQLFAAGYAACFGSALDLIISKSGIKLESEPVTNAKVGIGPNDKGGFQLSVTLAVSIPDLAKDKVLKLVEKAHEICPYSNATRNNIDVQLEVL</sequence>
<dbReference type="PANTHER" id="PTHR33797">
    <property type="entry name" value="ORGANIC HYDROPEROXIDE RESISTANCE PROTEIN-LIKE"/>
    <property type="match status" value="1"/>
</dbReference>
<accession>A0A1I7H3D5</accession>
<evidence type="ECO:0000313" key="3">
    <source>
        <dbReference type="Proteomes" id="UP000199138"/>
    </source>
</evidence>
<dbReference type="SUPFAM" id="SSF82784">
    <property type="entry name" value="OsmC-like"/>
    <property type="match status" value="1"/>
</dbReference>
<name>A0A1I7H3D5_9FLAO</name>
<dbReference type="InterPro" id="IPR003718">
    <property type="entry name" value="OsmC/Ohr_fam"/>
</dbReference>
<dbReference type="RefSeq" id="WP_093025075.1">
    <property type="nucleotide sequence ID" value="NZ_FPBK01000007.1"/>
</dbReference>
<organism evidence="2 3">
    <name type="scientific">Pustulibacterium marinum</name>
    <dbReference type="NCBI Taxonomy" id="1224947"/>
    <lineage>
        <taxon>Bacteria</taxon>
        <taxon>Pseudomonadati</taxon>
        <taxon>Bacteroidota</taxon>
        <taxon>Flavobacteriia</taxon>
        <taxon>Flavobacteriales</taxon>
        <taxon>Flavobacteriaceae</taxon>
        <taxon>Pustulibacterium</taxon>
    </lineage>
</organism>
<comment type="similarity">
    <text evidence="1">Belongs to the OsmC/Ohr family.</text>
</comment>
<dbReference type="Pfam" id="PF02566">
    <property type="entry name" value="OsmC"/>
    <property type="match status" value="1"/>
</dbReference>
<dbReference type="EMBL" id="FPBK01000007">
    <property type="protein sequence ID" value="SFU55203.1"/>
    <property type="molecule type" value="Genomic_DNA"/>
</dbReference>
<reference evidence="2 3" key="1">
    <citation type="submission" date="2016-10" db="EMBL/GenBank/DDBJ databases">
        <authorList>
            <person name="de Groot N.N."/>
        </authorList>
    </citation>
    <scope>NUCLEOTIDE SEQUENCE [LARGE SCALE GENOMIC DNA]</scope>
    <source>
        <strain evidence="2 3">CGMCC 1.12333</strain>
    </source>
</reference>
<dbReference type="GO" id="GO:0006979">
    <property type="term" value="P:response to oxidative stress"/>
    <property type="evidence" value="ECO:0007669"/>
    <property type="project" value="InterPro"/>
</dbReference>
<dbReference type="InterPro" id="IPR019953">
    <property type="entry name" value="OHR"/>
</dbReference>
<dbReference type="STRING" id="1224947.SAMN05216480_1077"/>
<dbReference type="OrthoDB" id="9797508at2"/>
<dbReference type="AlphaFoldDB" id="A0A1I7H3D5"/>
<dbReference type="Proteomes" id="UP000199138">
    <property type="component" value="Unassembled WGS sequence"/>
</dbReference>
<dbReference type="Gene3D" id="3.30.300.20">
    <property type="match status" value="1"/>
</dbReference>
<dbReference type="InterPro" id="IPR015946">
    <property type="entry name" value="KH_dom-like_a/b"/>
</dbReference>
<evidence type="ECO:0000256" key="1">
    <source>
        <dbReference type="ARBA" id="ARBA00007378"/>
    </source>
</evidence>
<evidence type="ECO:0000313" key="2">
    <source>
        <dbReference type="EMBL" id="SFU55203.1"/>
    </source>
</evidence>
<dbReference type="NCBIfam" id="TIGR03561">
    <property type="entry name" value="organ_hyd_perox"/>
    <property type="match status" value="1"/>
</dbReference>
<proteinExistence type="inferred from homology"/>
<dbReference type="PANTHER" id="PTHR33797:SF2">
    <property type="entry name" value="ORGANIC HYDROPEROXIDE RESISTANCE PROTEIN-LIKE"/>
    <property type="match status" value="1"/>
</dbReference>
<dbReference type="Gene3D" id="2.20.25.10">
    <property type="match status" value="1"/>
</dbReference>
<gene>
    <name evidence="2" type="ORF">SAMN05216480_1077</name>
</gene>
<keyword evidence="3" id="KW-1185">Reference proteome</keyword>